<gene>
    <name evidence="2" type="ORF">PVAG01_07625</name>
</gene>
<organism evidence="2 3">
    <name type="scientific">Phlyctema vagabunda</name>
    <dbReference type="NCBI Taxonomy" id="108571"/>
    <lineage>
        <taxon>Eukaryota</taxon>
        <taxon>Fungi</taxon>
        <taxon>Dikarya</taxon>
        <taxon>Ascomycota</taxon>
        <taxon>Pezizomycotina</taxon>
        <taxon>Leotiomycetes</taxon>
        <taxon>Helotiales</taxon>
        <taxon>Dermateaceae</taxon>
        <taxon>Phlyctema</taxon>
    </lineage>
</organism>
<evidence type="ECO:0000256" key="1">
    <source>
        <dbReference type="SAM" id="MobiDB-lite"/>
    </source>
</evidence>
<evidence type="ECO:0000313" key="2">
    <source>
        <dbReference type="EMBL" id="KAL3421180.1"/>
    </source>
</evidence>
<accession>A0ABR4PCZ3</accession>
<dbReference type="Proteomes" id="UP001629113">
    <property type="component" value="Unassembled WGS sequence"/>
</dbReference>
<proteinExistence type="predicted"/>
<comment type="caution">
    <text evidence="2">The sequence shown here is derived from an EMBL/GenBank/DDBJ whole genome shotgun (WGS) entry which is preliminary data.</text>
</comment>
<evidence type="ECO:0000313" key="3">
    <source>
        <dbReference type="Proteomes" id="UP001629113"/>
    </source>
</evidence>
<protein>
    <recommendedName>
        <fullName evidence="4">Cysteine-rich transmembrane CYSTM domain-containing protein</fullName>
    </recommendedName>
</protein>
<feature type="compositionally biased region" description="Low complexity" evidence="1">
    <location>
        <begin position="88"/>
        <end position="114"/>
    </location>
</feature>
<feature type="compositionally biased region" description="Low complexity" evidence="1">
    <location>
        <begin position="54"/>
        <end position="63"/>
    </location>
</feature>
<dbReference type="EMBL" id="JBFCZG010000006">
    <property type="protein sequence ID" value="KAL3421180.1"/>
    <property type="molecule type" value="Genomic_DNA"/>
</dbReference>
<feature type="region of interest" description="Disordered" evidence="1">
    <location>
        <begin position="1"/>
        <end position="115"/>
    </location>
</feature>
<keyword evidence="3" id="KW-1185">Reference proteome</keyword>
<evidence type="ECO:0008006" key="4">
    <source>
        <dbReference type="Google" id="ProtNLM"/>
    </source>
</evidence>
<name>A0ABR4PCZ3_9HELO</name>
<sequence>MTAKQDLPAGPPPPLYSQHDTASTIGSPAPAHMHPQHTPQSDYYGASPAMGHAQPYGGYPPHQGGYGGGYGAPQEGYPPQGYPPQGYPPNNGYYGQNPQMGYQQQQQYGPPQGMYYGGQPQGQYVERRRGPGFCEAVLASLACCCCLDLLF</sequence>
<reference evidence="2 3" key="1">
    <citation type="submission" date="2024-06" db="EMBL/GenBank/DDBJ databases">
        <title>Complete genome of Phlyctema vagabunda strain 19-DSS-EL-015.</title>
        <authorList>
            <person name="Fiorenzani C."/>
        </authorList>
    </citation>
    <scope>NUCLEOTIDE SEQUENCE [LARGE SCALE GENOMIC DNA]</scope>
    <source>
        <strain evidence="2 3">19-DSS-EL-015</strain>
    </source>
</reference>